<reference evidence="1 2" key="1">
    <citation type="submission" date="2016-10" db="EMBL/GenBank/DDBJ databases">
        <authorList>
            <person name="de Groot N.N."/>
        </authorList>
    </citation>
    <scope>NUCLEOTIDE SEQUENCE [LARGE SCALE GENOMIC DNA]</scope>
    <source>
        <strain evidence="1 2">DSM 43019</strain>
    </source>
</reference>
<sequence length="94" mass="9606">MNIVARHLALGDPAAFGRLFGIDIPAGAVPMPVSLHPFGDGLRDTVVRLLAHRGIEGPEATSIAAALLAHDADSAAVRAAFDELEELGALAAEG</sequence>
<dbReference type="STRING" id="35752.SAMN05421541_114186"/>
<protein>
    <submittedName>
        <fullName evidence="1">Uncharacterized protein</fullName>
    </submittedName>
</protein>
<proteinExistence type="predicted"/>
<gene>
    <name evidence="1" type="ORF">SAMN05421541_114186</name>
</gene>
<evidence type="ECO:0000313" key="1">
    <source>
        <dbReference type="EMBL" id="SFF59616.1"/>
    </source>
</evidence>
<name>A0A1I2K3X1_9ACTN</name>
<evidence type="ECO:0000313" key="2">
    <source>
        <dbReference type="Proteomes" id="UP000199645"/>
    </source>
</evidence>
<keyword evidence="2" id="KW-1185">Reference proteome</keyword>
<dbReference type="EMBL" id="FONV01000014">
    <property type="protein sequence ID" value="SFF59616.1"/>
    <property type="molecule type" value="Genomic_DNA"/>
</dbReference>
<accession>A0A1I2K3X1</accession>
<dbReference type="Proteomes" id="UP000199645">
    <property type="component" value="Unassembled WGS sequence"/>
</dbReference>
<dbReference type="AlphaFoldDB" id="A0A1I2K3X1"/>
<organism evidence="1 2">
    <name type="scientific">Actinoplanes philippinensis</name>
    <dbReference type="NCBI Taxonomy" id="35752"/>
    <lineage>
        <taxon>Bacteria</taxon>
        <taxon>Bacillati</taxon>
        <taxon>Actinomycetota</taxon>
        <taxon>Actinomycetes</taxon>
        <taxon>Micromonosporales</taxon>
        <taxon>Micromonosporaceae</taxon>
        <taxon>Actinoplanes</taxon>
    </lineage>
</organism>